<name>A0A7R9KXI8_9ACAR</name>
<feature type="domain" description="C2H2-type" evidence="11">
    <location>
        <begin position="535"/>
        <end position="563"/>
    </location>
</feature>
<keyword evidence="3" id="KW-0677">Repeat</keyword>
<feature type="non-terminal residue" evidence="12">
    <location>
        <position position="563"/>
    </location>
</feature>
<dbReference type="GO" id="GO:0005634">
    <property type="term" value="C:nucleus"/>
    <property type="evidence" value="ECO:0007669"/>
    <property type="project" value="UniProtKB-SubCell"/>
</dbReference>
<dbReference type="InterPro" id="IPR051061">
    <property type="entry name" value="Zinc_finger_trans_reg"/>
</dbReference>
<evidence type="ECO:0000256" key="2">
    <source>
        <dbReference type="ARBA" id="ARBA00022723"/>
    </source>
</evidence>
<evidence type="ECO:0000256" key="1">
    <source>
        <dbReference type="ARBA" id="ARBA00004123"/>
    </source>
</evidence>
<dbReference type="GO" id="GO:0008270">
    <property type="term" value="F:zinc ion binding"/>
    <property type="evidence" value="ECO:0007669"/>
    <property type="project" value="UniProtKB-KW"/>
</dbReference>
<sequence length="563" mass="65219">MDTHSTVRTDRVNTCPVGDCRMSFKSEYELISHRLTHDSRVECGADGCNEIFHTLSQRLRHRVSVHNRRTHSYRRGKQWFEWKGKTETQEVMQTMGDNERVNEDMFDNLYDSNGLELRIDIKEEPEIYFVETINTDMSSTSNEMQTQVNSTSKSSTSQSSQEMVNKDMSGKSSKDSMEMKSNESMTEFLQQNKSEREKCFNLTTNTFICPINDCHKSYETDSQFATHLCNVHTSRHHVCTHEGCGKAYKTKSHLNVHQLTHYSSKSYDCPHNGCQYKAMNNHYLKIHLSSHSVLAKRNRHLLEAHSRPLINGLEDKHQFRCRRVDCGQEFTTNEMLAQHMNVHNCVDQTTDSIGSQPENKPKTGQPGTITCVVCSETNGHRERIRGHKTVPFGDSNGLALRSMRRLSDNCLESDECIHDFIYLEQHVRTHSTDRRFRCDVGGCEKTFRAVYELTQHRRTHSAQPTYKCGADGCNDMFYSPSIRLKHQVLVHNRRPYVQRRRPGVKHRCEWPGCDYEGPNGSLRKHTLVHTGERPHGCHWPDCGKRFTLSHQLNEHMNIHLNVK</sequence>
<evidence type="ECO:0000259" key="11">
    <source>
        <dbReference type="PROSITE" id="PS50157"/>
    </source>
</evidence>
<dbReference type="SUPFAM" id="SSF57667">
    <property type="entry name" value="beta-beta-alpha zinc fingers"/>
    <property type="match status" value="3"/>
</dbReference>
<dbReference type="PROSITE" id="PS00028">
    <property type="entry name" value="ZINC_FINGER_C2H2_1"/>
    <property type="match status" value="8"/>
</dbReference>
<reference evidence="12" key="1">
    <citation type="submission" date="2020-11" db="EMBL/GenBank/DDBJ databases">
        <authorList>
            <person name="Tran Van P."/>
        </authorList>
    </citation>
    <scope>NUCLEOTIDE SEQUENCE</scope>
</reference>
<dbReference type="PANTHER" id="PTHR46179">
    <property type="entry name" value="ZINC FINGER PROTEIN"/>
    <property type="match status" value="1"/>
</dbReference>
<dbReference type="EMBL" id="CAJPIZ010008898">
    <property type="protein sequence ID" value="CAG2111455.1"/>
    <property type="molecule type" value="Genomic_DNA"/>
</dbReference>
<evidence type="ECO:0000256" key="3">
    <source>
        <dbReference type="ARBA" id="ARBA00022737"/>
    </source>
</evidence>
<keyword evidence="4 9" id="KW-0863">Zinc-finger</keyword>
<proteinExistence type="predicted"/>
<dbReference type="InterPro" id="IPR036236">
    <property type="entry name" value="Znf_C2H2_sf"/>
</dbReference>
<evidence type="ECO:0000256" key="9">
    <source>
        <dbReference type="PROSITE-ProRule" id="PRU00042"/>
    </source>
</evidence>
<evidence type="ECO:0000256" key="6">
    <source>
        <dbReference type="ARBA" id="ARBA00023015"/>
    </source>
</evidence>
<dbReference type="Proteomes" id="UP000759131">
    <property type="component" value="Unassembled WGS sequence"/>
</dbReference>
<keyword evidence="7" id="KW-0804">Transcription</keyword>
<dbReference type="SMART" id="SM00355">
    <property type="entry name" value="ZnF_C2H2"/>
    <property type="match status" value="10"/>
</dbReference>
<keyword evidence="5" id="KW-0862">Zinc</keyword>
<feature type="compositionally biased region" description="Low complexity" evidence="10">
    <location>
        <begin position="145"/>
        <end position="163"/>
    </location>
</feature>
<dbReference type="PROSITE" id="PS50157">
    <property type="entry name" value="ZINC_FINGER_C2H2_2"/>
    <property type="match status" value="5"/>
</dbReference>
<dbReference type="GO" id="GO:0006357">
    <property type="term" value="P:regulation of transcription by RNA polymerase II"/>
    <property type="evidence" value="ECO:0007669"/>
    <property type="project" value="TreeGrafter"/>
</dbReference>
<keyword evidence="6" id="KW-0805">Transcription regulation</keyword>
<gene>
    <name evidence="12" type="ORF">OSB1V03_LOCUS11436</name>
</gene>
<feature type="domain" description="C2H2-type" evidence="11">
    <location>
        <begin position="207"/>
        <end position="237"/>
    </location>
</feature>
<evidence type="ECO:0000256" key="8">
    <source>
        <dbReference type="ARBA" id="ARBA00023242"/>
    </source>
</evidence>
<evidence type="ECO:0000313" key="13">
    <source>
        <dbReference type="Proteomes" id="UP000759131"/>
    </source>
</evidence>
<evidence type="ECO:0000256" key="4">
    <source>
        <dbReference type="ARBA" id="ARBA00022771"/>
    </source>
</evidence>
<evidence type="ECO:0000256" key="7">
    <source>
        <dbReference type="ARBA" id="ARBA00023163"/>
    </source>
</evidence>
<keyword evidence="2" id="KW-0479">Metal-binding</keyword>
<evidence type="ECO:0000256" key="5">
    <source>
        <dbReference type="ARBA" id="ARBA00022833"/>
    </source>
</evidence>
<feature type="domain" description="C2H2-type" evidence="11">
    <location>
        <begin position="319"/>
        <end position="343"/>
    </location>
</feature>
<dbReference type="FunFam" id="3.30.160.60:FF:000072">
    <property type="entry name" value="zinc finger protein 143 isoform X1"/>
    <property type="match status" value="1"/>
</dbReference>
<dbReference type="PANTHER" id="PTHR46179:SF13">
    <property type="entry name" value="C2H2-TYPE DOMAIN-CONTAINING PROTEIN"/>
    <property type="match status" value="1"/>
</dbReference>
<keyword evidence="13" id="KW-1185">Reference proteome</keyword>
<protein>
    <recommendedName>
        <fullName evidence="11">C2H2-type domain-containing protein</fullName>
    </recommendedName>
</protein>
<keyword evidence="8" id="KW-0539">Nucleus</keyword>
<comment type="subcellular location">
    <subcellularLocation>
        <location evidence="1">Nucleus</location>
    </subcellularLocation>
</comment>
<dbReference type="Pfam" id="PF00096">
    <property type="entry name" value="zf-C2H2"/>
    <property type="match status" value="5"/>
</dbReference>
<dbReference type="InterPro" id="IPR013087">
    <property type="entry name" value="Znf_C2H2_type"/>
</dbReference>
<dbReference type="AlphaFoldDB" id="A0A7R9KXI8"/>
<feature type="domain" description="C2H2-type" evidence="11">
    <location>
        <begin position="436"/>
        <end position="465"/>
    </location>
</feature>
<accession>A0A7R9KXI8</accession>
<dbReference type="EMBL" id="OC863473">
    <property type="protein sequence ID" value="CAD7631025.1"/>
    <property type="molecule type" value="Genomic_DNA"/>
</dbReference>
<evidence type="ECO:0000313" key="12">
    <source>
        <dbReference type="EMBL" id="CAD7631025.1"/>
    </source>
</evidence>
<dbReference type="OrthoDB" id="3176202at2759"/>
<feature type="compositionally biased region" description="Basic and acidic residues" evidence="10">
    <location>
        <begin position="164"/>
        <end position="181"/>
    </location>
</feature>
<dbReference type="Gene3D" id="3.30.160.60">
    <property type="entry name" value="Classic Zinc Finger"/>
    <property type="match status" value="4"/>
</dbReference>
<evidence type="ECO:0000256" key="10">
    <source>
        <dbReference type="SAM" id="MobiDB-lite"/>
    </source>
</evidence>
<feature type="domain" description="C2H2-type" evidence="11">
    <location>
        <begin position="237"/>
        <end position="266"/>
    </location>
</feature>
<organism evidence="12">
    <name type="scientific">Medioppia subpectinata</name>
    <dbReference type="NCBI Taxonomy" id="1979941"/>
    <lineage>
        <taxon>Eukaryota</taxon>
        <taxon>Metazoa</taxon>
        <taxon>Ecdysozoa</taxon>
        <taxon>Arthropoda</taxon>
        <taxon>Chelicerata</taxon>
        <taxon>Arachnida</taxon>
        <taxon>Acari</taxon>
        <taxon>Acariformes</taxon>
        <taxon>Sarcoptiformes</taxon>
        <taxon>Oribatida</taxon>
        <taxon>Brachypylina</taxon>
        <taxon>Oppioidea</taxon>
        <taxon>Oppiidae</taxon>
        <taxon>Medioppia</taxon>
    </lineage>
</organism>
<feature type="region of interest" description="Disordered" evidence="10">
    <location>
        <begin position="138"/>
        <end position="188"/>
    </location>
</feature>